<dbReference type="InterPro" id="IPR003136">
    <property type="entry name" value="Cytidylate_kin"/>
</dbReference>
<comment type="catalytic activity">
    <reaction evidence="7 8">
        <text>CMP + ATP = CDP + ADP</text>
        <dbReference type="Rhea" id="RHEA:11600"/>
        <dbReference type="ChEBI" id="CHEBI:30616"/>
        <dbReference type="ChEBI" id="CHEBI:58069"/>
        <dbReference type="ChEBI" id="CHEBI:60377"/>
        <dbReference type="ChEBI" id="CHEBI:456216"/>
        <dbReference type="EC" id="2.7.4.25"/>
    </reaction>
</comment>
<keyword evidence="11" id="KW-1185">Reference proteome</keyword>
<accession>A0A0J7Y353</accession>
<evidence type="ECO:0000256" key="7">
    <source>
        <dbReference type="ARBA" id="ARBA00048478"/>
    </source>
</evidence>
<dbReference type="EC" id="2.7.4.25" evidence="8"/>
<gene>
    <name evidence="8" type="primary">cmk</name>
    <name evidence="10" type="ORF">V473_09685</name>
</gene>
<organism evidence="10 11">
    <name type="scientific">Sphingobium cupriresistens LL01</name>
    <dbReference type="NCBI Taxonomy" id="1420583"/>
    <lineage>
        <taxon>Bacteria</taxon>
        <taxon>Pseudomonadati</taxon>
        <taxon>Pseudomonadota</taxon>
        <taxon>Alphaproteobacteria</taxon>
        <taxon>Sphingomonadales</taxon>
        <taxon>Sphingomonadaceae</taxon>
        <taxon>Sphingobium</taxon>
    </lineage>
</organism>
<dbReference type="GO" id="GO:0005524">
    <property type="term" value="F:ATP binding"/>
    <property type="evidence" value="ECO:0007669"/>
    <property type="project" value="UniProtKB-UniRule"/>
</dbReference>
<evidence type="ECO:0000259" key="9">
    <source>
        <dbReference type="Pfam" id="PF02224"/>
    </source>
</evidence>
<dbReference type="PATRIC" id="fig|1420583.3.peg.1948"/>
<dbReference type="CDD" id="cd02020">
    <property type="entry name" value="CMPK"/>
    <property type="match status" value="1"/>
</dbReference>
<dbReference type="GO" id="GO:0036431">
    <property type="term" value="F:dCMP kinase activity"/>
    <property type="evidence" value="ECO:0007669"/>
    <property type="project" value="InterPro"/>
</dbReference>
<dbReference type="NCBIfam" id="TIGR00017">
    <property type="entry name" value="cmk"/>
    <property type="match status" value="1"/>
</dbReference>
<keyword evidence="4 8" id="KW-0418">Kinase</keyword>
<comment type="similarity">
    <text evidence="1 8">Belongs to the cytidylate kinase family. Type 1 subfamily.</text>
</comment>
<evidence type="ECO:0000256" key="4">
    <source>
        <dbReference type="ARBA" id="ARBA00022777"/>
    </source>
</evidence>
<dbReference type="EMBL" id="JACT01000001">
    <property type="protein sequence ID" value="KMS58366.1"/>
    <property type="molecule type" value="Genomic_DNA"/>
</dbReference>
<evidence type="ECO:0000313" key="10">
    <source>
        <dbReference type="EMBL" id="KMS58366.1"/>
    </source>
</evidence>
<comment type="caution">
    <text evidence="10">The sequence shown here is derived from an EMBL/GenBank/DDBJ whole genome shotgun (WGS) entry which is preliminary data.</text>
</comment>
<protein>
    <recommendedName>
        <fullName evidence="8">Cytidylate kinase</fullName>
        <shortName evidence="8">CK</shortName>
        <ecNumber evidence="8">2.7.4.25</ecNumber>
    </recommendedName>
    <alternativeName>
        <fullName evidence="8">Cytidine monophosphate kinase</fullName>
        <shortName evidence="8">CMP kinase</shortName>
    </alternativeName>
</protein>
<comment type="subcellular location">
    <subcellularLocation>
        <location evidence="8">Cytoplasm</location>
    </subcellularLocation>
</comment>
<dbReference type="AlphaFoldDB" id="A0A0J7Y353"/>
<sequence>MIIAVDGPAASGKGTIAKALGRHYGLPVLDTGLLYRAVGLSVLKAGGDPDQETDALAAAGFDDAILADPALRSEAVGSLASRVSVHQSVRDALVQRQRDFATQPGGAILDGRDIGTVIAPDADAKIFVTASVHVRAERRFKDALSQGGHPDMDSLIADIQARDTRDMSRDHAPLKVAQGADLLDTSDLTIDAAVQRAIALVDAQLEGRSRS</sequence>
<evidence type="ECO:0000256" key="2">
    <source>
        <dbReference type="ARBA" id="ARBA00022679"/>
    </source>
</evidence>
<reference evidence="10 11" key="1">
    <citation type="journal article" date="2015" name="G3 (Bethesda)">
        <title>Insights into Ongoing Evolution of the Hexachlorocyclohexane Catabolic Pathway from Comparative Genomics of Ten Sphingomonadaceae Strains.</title>
        <authorList>
            <person name="Pearce S.L."/>
            <person name="Oakeshott J.G."/>
            <person name="Pandey G."/>
        </authorList>
    </citation>
    <scope>NUCLEOTIDE SEQUENCE [LARGE SCALE GENOMIC DNA]</scope>
    <source>
        <strain evidence="10 11">LL01</strain>
    </source>
</reference>
<dbReference type="Pfam" id="PF02224">
    <property type="entry name" value="Cytidylate_kin"/>
    <property type="match status" value="1"/>
</dbReference>
<keyword evidence="3 8" id="KW-0547">Nucleotide-binding</keyword>
<name>A0A0J7Y353_9SPHN</name>
<keyword evidence="8" id="KW-0963">Cytoplasm</keyword>
<evidence type="ECO:0000256" key="3">
    <source>
        <dbReference type="ARBA" id="ARBA00022741"/>
    </source>
</evidence>
<dbReference type="RefSeq" id="WP_066602944.1">
    <property type="nucleotide sequence ID" value="NZ_KQ130434.1"/>
</dbReference>
<keyword evidence="5 8" id="KW-0067">ATP-binding</keyword>
<evidence type="ECO:0000256" key="1">
    <source>
        <dbReference type="ARBA" id="ARBA00009427"/>
    </source>
</evidence>
<comment type="catalytic activity">
    <reaction evidence="6 8">
        <text>dCMP + ATP = dCDP + ADP</text>
        <dbReference type="Rhea" id="RHEA:25094"/>
        <dbReference type="ChEBI" id="CHEBI:30616"/>
        <dbReference type="ChEBI" id="CHEBI:57566"/>
        <dbReference type="ChEBI" id="CHEBI:58593"/>
        <dbReference type="ChEBI" id="CHEBI:456216"/>
        <dbReference type="EC" id="2.7.4.25"/>
    </reaction>
</comment>
<evidence type="ECO:0000313" key="11">
    <source>
        <dbReference type="Proteomes" id="UP000052232"/>
    </source>
</evidence>
<keyword evidence="2 8" id="KW-0808">Transferase</keyword>
<feature type="domain" description="Cytidylate kinase" evidence="9">
    <location>
        <begin position="3"/>
        <end position="201"/>
    </location>
</feature>
<proteinExistence type="inferred from homology"/>
<dbReference type="GO" id="GO:0005737">
    <property type="term" value="C:cytoplasm"/>
    <property type="evidence" value="ECO:0007669"/>
    <property type="project" value="UniProtKB-SubCell"/>
</dbReference>
<dbReference type="HAMAP" id="MF_00238">
    <property type="entry name" value="Cytidyl_kinase_type1"/>
    <property type="match status" value="1"/>
</dbReference>
<dbReference type="InterPro" id="IPR011994">
    <property type="entry name" value="Cytidylate_kinase_dom"/>
</dbReference>
<dbReference type="Proteomes" id="UP000052232">
    <property type="component" value="Unassembled WGS sequence"/>
</dbReference>
<evidence type="ECO:0000256" key="6">
    <source>
        <dbReference type="ARBA" id="ARBA00047615"/>
    </source>
</evidence>
<dbReference type="GO" id="GO:0036430">
    <property type="term" value="F:CMP kinase activity"/>
    <property type="evidence" value="ECO:0007669"/>
    <property type="project" value="RHEA"/>
</dbReference>
<feature type="binding site" evidence="8">
    <location>
        <begin position="7"/>
        <end position="15"/>
    </location>
    <ligand>
        <name>ATP</name>
        <dbReference type="ChEBI" id="CHEBI:30616"/>
    </ligand>
</feature>
<dbReference type="STRING" id="1420583.V473_09685"/>
<dbReference type="GO" id="GO:0006220">
    <property type="term" value="P:pyrimidine nucleotide metabolic process"/>
    <property type="evidence" value="ECO:0007669"/>
    <property type="project" value="UniProtKB-UniRule"/>
</dbReference>
<evidence type="ECO:0000256" key="8">
    <source>
        <dbReference type="HAMAP-Rule" id="MF_00238"/>
    </source>
</evidence>
<dbReference type="SUPFAM" id="SSF52540">
    <property type="entry name" value="P-loop containing nucleoside triphosphate hydrolases"/>
    <property type="match status" value="1"/>
</dbReference>
<dbReference type="InterPro" id="IPR027417">
    <property type="entry name" value="P-loop_NTPase"/>
</dbReference>
<dbReference type="Gene3D" id="3.40.50.300">
    <property type="entry name" value="P-loop containing nucleotide triphosphate hydrolases"/>
    <property type="match status" value="1"/>
</dbReference>
<evidence type="ECO:0000256" key="5">
    <source>
        <dbReference type="ARBA" id="ARBA00022840"/>
    </source>
</evidence>